<feature type="transmembrane region" description="Helical" evidence="1">
    <location>
        <begin position="20"/>
        <end position="43"/>
    </location>
</feature>
<sequence length="72" mass="8692">MNYVTSLHFFPNIIRQPALLAFWNWLFYSHYLAFALFVELGIFRNQNRLGMRDHKLSSLHYYGSKGWVKPRL</sequence>
<organism evidence="2">
    <name type="scientific">Panstrongylus lignarius</name>
    <dbReference type="NCBI Taxonomy" id="156445"/>
    <lineage>
        <taxon>Eukaryota</taxon>
        <taxon>Metazoa</taxon>
        <taxon>Ecdysozoa</taxon>
        <taxon>Arthropoda</taxon>
        <taxon>Hexapoda</taxon>
        <taxon>Insecta</taxon>
        <taxon>Pterygota</taxon>
        <taxon>Neoptera</taxon>
        <taxon>Paraneoptera</taxon>
        <taxon>Hemiptera</taxon>
        <taxon>Heteroptera</taxon>
        <taxon>Panheteroptera</taxon>
        <taxon>Cimicomorpha</taxon>
        <taxon>Reduviidae</taxon>
        <taxon>Triatominae</taxon>
        <taxon>Panstrongylus</taxon>
    </lineage>
</organism>
<evidence type="ECO:0000313" key="2">
    <source>
        <dbReference type="EMBL" id="JAW15995.1"/>
    </source>
</evidence>
<evidence type="ECO:0000256" key="1">
    <source>
        <dbReference type="SAM" id="Phobius"/>
    </source>
</evidence>
<keyword evidence="1" id="KW-0472">Membrane</keyword>
<accession>A0A224XTY1</accession>
<protein>
    <submittedName>
        <fullName evidence="2">Uncharacterized protein</fullName>
    </submittedName>
</protein>
<proteinExistence type="predicted"/>
<reference evidence="2" key="1">
    <citation type="journal article" date="2018" name="PLoS Negl. Trop. Dis.">
        <title>An insight into the salivary gland and fat body transcriptome of Panstrongylus lignarius (Hemiptera: Heteroptera), the main vector of Chagas disease in Peru.</title>
        <authorList>
            <person name="Nevoa J.C."/>
            <person name="Mendes M.T."/>
            <person name="da Silva M.V."/>
            <person name="Soares S.C."/>
            <person name="Oliveira C.J.F."/>
            <person name="Ribeiro J.M.C."/>
        </authorList>
    </citation>
    <scope>NUCLEOTIDE SEQUENCE</scope>
</reference>
<dbReference type="AlphaFoldDB" id="A0A224XTY1"/>
<name>A0A224XTY1_9HEMI</name>
<keyword evidence="1" id="KW-1133">Transmembrane helix</keyword>
<dbReference type="EMBL" id="GFTR01000431">
    <property type="protein sequence ID" value="JAW15995.1"/>
    <property type="molecule type" value="Transcribed_RNA"/>
</dbReference>
<keyword evidence="1" id="KW-0812">Transmembrane</keyword>